<feature type="compositionally biased region" description="Low complexity" evidence="2">
    <location>
        <begin position="183"/>
        <end position="197"/>
    </location>
</feature>
<dbReference type="InParanoid" id="F9XHE2"/>
<feature type="compositionally biased region" description="Polar residues" evidence="2">
    <location>
        <begin position="589"/>
        <end position="600"/>
    </location>
</feature>
<dbReference type="RefSeq" id="XP_003850194.1">
    <property type="nucleotide sequence ID" value="XM_003850146.1"/>
</dbReference>
<evidence type="ECO:0000313" key="4">
    <source>
        <dbReference type="Proteomes" id="UP000008062"/>
    </source>
</evidence>
<feature type="region of interest" description="Disordered" evidence="2">
    <location>
        <begin position="336"/>
        <end position="398"/>
    </location>
</feature>
<protein>
    <submittedName>
        <fullName evidence="3">Uncharacterized protein</fullName>
    </submittedName>
</protein>
<dbReference type="KEGG" id="ztr:MYCGRDRAFT_110638"/>
<evidence type="ECO:0000313" key="3">
    <source>
        <dbReference type="EMBL" id="EGP85170.1"/>
    </source>
</evidence>
<dbReference type="HOGENOM" id="CLU_455092_0_0_1"/>
<dbReference type="AlphaFoldDB" id="F9XHE2"/>
<feature type="coiled-coil region" evidence="1">
    <location>
        <begin position="268"/>
        <end position="295"/>
    </location>
</feature>
<dbReference type="Proteomes" id="UP000008062">
    <property type="component" value="Chromosome 8"/>
</dbReference>
<dbReference type="OMA" id="SDWFQGK"/>
<evidence type="ECO:0000256" key="1">
    <source>
        <dbReference type="SAM" id="Coils"/>
    </source>
</evidence>
<gene>
    <name evidence="3" type="ORF">MYCGRDRAFT_110638</name>
</gene>
<accession>F9XHE2</accession>
<sequence>MAELPTPPVSYRDSTDMFFAGRPTSTAYGGASADIADANQYSVSGLEDHRKRSFATKPTANIVTSNIVPLRQGLGSRLMNASSQLTRSGTVLGSKLKETISYAAQHRAQLSSTSTDSNNTTTFRPDRPPTASSSKFLGGLFDGDSAPVRLGVPSPSKEDDEVEFIMDHRTTFTPRPNTRHQRSISAISAKSSSSPKSWFSRKETPPAAASSPQAPKRDEFATMNISSALFPSGPADPLDPQSFNDLLLTATALLTSFQEAYRGKCEALAALQPELEVQKEEVEEANTRSEHLKLQLEGIGRVCEEQKKVNEELVGVLAKTREEVAQGRETIRLVRRSTAGSSIRGKRRSEGGSSVADSGYSGGDAGEEEEEEEDDDDYASSIAGPSSNGSEGLRTPEDMRVPMLMVSPEYDGREWGSGGGKVEMMRKEVEASGGVWGTVQTLRHENVGLKLRVESLQQELQGCIEVRVESITDIKPHIICAAGEDLPASNRLPETALLEEVGRAATKIMDKVLNEVPNLAPDGPLSFIGDPLGHILYFALSPFGYVLKAIGNPNGEALLKVQDQAAKELKYIEDVDGKRKSEVDRSTGVKEQTAGNPLGL</sequence>
<feature type="compositionally biased region" description="Acidic residues" evidence="2">
    <location>
        <begin position="365"/>
        <end position="378"/>
    </location>
</feature>
<dbReference type="GeneID" id="13394560"/>
<feature type="region of interest" description="Disordered" evidence="2">
    <location>
        <begin position="170"/>
        <end position="217"/>
    </location>
</feature>
<dbReference type="OrthoDB" id="5377009at2759"/>
<feature type="compositionally biased region" description="Low complexity" evidence="2">
    <location>
        <begin position="111"/>
        <end position="122"/>
    </location>
</feature>
<feature type="region of interest" description="Disordered" evidence="2">
    <location>
        <begin position="580"/>
        <end position="600"/>
    </location>
</feature>
<keyword evidence="4" id="KW-1185">Reference proteome</keyword>
<dbReference type="eggNOG" id="ENOG502SCZX">
    <property type="taxonomic scope" value="Eukaryota"/>
</dbReference>
<feature type="region of interest" description="Disordered" evidence="2">
    <location>
        <begin position="106"/>
        <end position="136"/>
    </location>
</feature>
<feature type="compositionally biased region" description="Low complexity" evidence="2">
    <location>
        <begin position="205"/>
        <end position="214"/>
    </location>
</feature>
<keyword evidence="1" id="KW-0175">Coiled coil</keyword>
<proteinExistence type="predicted"/>
<evidence type="ECO:0000256" key="2">
    <source>
        <dbReference type="SAM" id="MobiDB-lite"/>
    </source>
</evidence>
<dbReference type="EMBL" id="CM001203">
    <property type="protein sequence ID" value="EGP85170.1"/>
    <property type="molecule type" value="Genomic_DNA"/>
</dbReference>
<name>F9XHE2_ZYMTI</name>
<dbReference type="STRING" id="336722.F9XHE2"/>
<reference evidence="3 4" key="1">
    <citation type="journal article" date="2011" name="PLoS Genet.">
        <title>Finished genome of the fungal wheat pathogen Mycosphaerella graminicola reveals dispensome structure, chromosome plasticity, and stealth pathogenesis.</title>
        <authorList>
            <person name="Goodwin S.B."/>
            <person name="Ben M'barek S."/>
            <person name="Dhillon B."/>
            <person name="Wittenberg A.H.J."/>
            <person name="Crane C.F."/>
            <person name="Hane J.K."/>
            <person name="Foster A.J."/>
            <person name="Van der Lee T.A.J."/>
            <person name="Grimwood J."/>
            <person name="Aerts A."/>
            <person name="Antoniw J."/>
            <person name="Bailey A."/>
            <person name="Bluhm B."/>
            <person name="Bowler J."/>
            <person name="Bristow J."/>
            <person name="van der Burgt A."/>
            <person name="Canto-Canche B."/>
            <person name="Churchill A.C.L."/>
            <person name="Conde-Ferraez L."/>
            <person name="Cools H.J."/>
            <person name="Coutinho P.M."/>
            <person name="Csukai M."/>
            <person name="Dehal P."/>
            <person name="De Wit P."/>
            <person name="Donzelli B."/>
            <person name="van de Geest H.C."/>
            <person name="van Ham R.C.H.J."/>
            <person name="Hammond-Kosack K.E."/>
            <person name="Henrissat B."/>
            <person name="Kilian A."/>
            <person name="Kobayashi A.K."/>
            <person name="Koopmann E."/>
            <person name="Kourmpetis Y."/>
            <person name="Kuzniar A."/>
            <person name="Lindquist E."/>
            <person name="Lombard V."/>
            <person name="Maliepaard C."/>
            <person name="Martins N."/>
            <person name="Mehrabi R."/>
            <person name="Nap J.P.H."/>
            <person name="Ponomarenko A."/>
            <person name="Rudd J.J."/>
            <person name="Salamov A."/>
            <person name="Schmutz J."/>
            <person name="Schouten H.J."/>
            <person name="Shapiro H."/>
            <person name="Stergiopoulos I."/>
            <person name="Torriani S.F.F."/>
            <person name="Tu H."/>
            <person name="de Vries R.P."/>
            <person name="Waalwijk C."/>
            <person name="Ware S.B."/>
            <person name="Wiebenga A."/>
            <person name="Zwiers L.-H."/>
            <person name="Oliver R.P."/>
            <person name="Grigoriev I.V."/>
            <person name="Kema G.H.J."/>
        </authorList>
    </citation>
    <scope>NUCLEOTIDE SEQUENCE [LARGE SCALE GENOMIC DNA]</scope>
    <source>
        <strain evidence="4">CBS 115943 / IPO323</strain>
    </source>
</reference>
<organism evidence="3 4">
    <name type="scientific">Zymoseptoria tritici (strain CBS 115943 / IPO323)</name>
    <name type="common">Speckled leaf blotch fungus</name>
    <name type="synonym">Septoria tritici</name>
    <dbReference type="NCBI Taxonomy" id="336722"/>
    <lineage>
        <taxon>Eukaryota</taxon>
        <taxon>Fungi</taxon>
        <taxon>Dikarya</taxon>
        <taxon>Ascomycota</taxon>
        <taxon>Pezizomycotina</taxon>
        <taxon>Dothideomycetes</taxon>
        <taxon>Dothideomycetidae</taxon>
        <taxon>Mycosphaerellales</taxon>
        <taxon>Mycosphaerellaceae</taxon>
        <taxon>Zymoseptoria</taxon>
    </lineage>
</organism>